<organism evidence="3 4">
    <name type="scientific">Methylobacterium radiodurans</name>
    <dbReference type="NCBI Taxonomy" id="2202828"/>
    <lineage>
        <taxon>Bacteria</taxon>
        <taxon>Pseudomonadati</taxon>
        <taxon>Pseudomonadota</taxon>
        <taxon>Alphaproteobacteria</taxon>
        <taxon>Hyphomicrobiales</taxon>
        <taxon>Methylobacteriaceae</taxon>
        <taxon>Methylobacterium</taxon>
    </lineage>
</organism>
<accession>A0A2U8VYA9</accession>
<evidence type="ECO:0000256" key="2">
    <source>
        <dbReference type="SAM" id="Phobius"/>
    </source>
</evidence>
<dbReference type="KEGG" id="meti:DK427_24195"/>
<dbReference type="EMBL" id="CP029551">
    <property type="protein sequence ID" value="AWN38448.1"/>
    <property type="molecule type" value="Genomic_DNA"/>
</dbReference>
<evidence type="ECO:0000256" key="1">
    <source>
        <dbReference type="SAM" id="MobiDB-lite"/>
    </source>
</evidence>
<proteinExistence type="predicted"/>
<dbReference type="OrthoDB" id="7306245at2"/>
<keyword evidence="4" id="KW-1185">Reference proteome</keyword>
<evidence type="ECO:0000313" key="3">
    <source>
        <dbReference type="EMBL" id="AWN38448.1"/>
    </source>
</evidence>
<keyword evidence="2" id="KW-0472">Membrane</keyword>
<evidence type="ECO:0000313" key="4">
    <source>
        <dbReference type="Proteomes" id="UP000246058"/>
    </source>
</evidence>
<keyword evidence="2" id="KW-1133">Transmembrane helix</keyword>
<reference evidence="3 4" key="1">
    <citation type="submission" date="2018-05" db="EMBL/GenBank/DDBJ databases">
        <title>Complete Genome Sequence of Methylobacterium sp. 17Sr1-43.</title>
        <authorList>
            <person name="Srinivasan S."/>
        </authorList>
    </citation>
    <scope>NUCLEOTIDE SEQUENCE [LARGE SCALE GENOMIC DNA]</scope>
    <source>
        <strain evidence="3 4">17Sr1-43</strain>
    </source>
</reference>
<keyword evidence="2" id="KW-0812">Transmembrane</keyword>
<dbReference type="AlphaFoldDB" id="A0A2U8VYA9"/>
<feature type="compositionally biased region" description="Pro residues" evidence="1">
    <location>
        <begin position="8"/>
        <end position="24"/>
    </location>
</feature>
<protein>
    <submittedName>
        <fullName evidence="3">Uncharacterized protein</fullName>
    </submittedName>
</protein>
<feature type="region of interest" description="Disordered" evidence="1">
    <location>
        <begin position="1"/>
        <end position="53"/>
    </location>
</feature>
<gene>
    <name evidence="3" type="ORF">DK427_24195</name>
</gene>
<dbReference type="Proteomes" id="UP000246058">
    <property type="component" value="Chromosome"/>
</dbReference>
<sequence>MPLFRSETPPPPANLDFGQPPPSDEPTSAQLKADIDSGLTGDKAPHGDVGAAPLGTCEEAGGAAPSVRDLRIARRTAAAPPRVRSAADPHGQRWFVVPLFLSVTTAIGGAICLGLLYL</sequence>
<name>A0A2U8VYA9_9HYPH</name>
<feature type="transmembrane region" description="Helical" evidence="2">
    <location>
        <begin position="94"/>
        <end position="117"/>
    </location>
</feature>